<dbReference type="Proteomes" id="UP001055219">
    <property type="component" value="Unassembled WGS sequence"/>
</dbReference>
<evidence type="ECO:0000313" key="1">
    <source>
        <dbReference type="EMBL" id="KAI6780237.1"/>
    </source>
</evidence>
<keyword evidence="2" id="KW-1185">Reference proteome</keyword>
<organism evidence="1 2">
    <name type="scientific">Emericellopsis cladophorae</name>
    <dbReference type="NCBI Taxonomy" id="2686198"/>
    <lineage>
        <taxon>Eukaryota</taxon>
        <taxon>Fungi</taxon>
        <taxon>Dikarya</taxon>
        <taxon>Ascomycota</taxon>
        <taxon>Pezizomycotina</taxon>
        <taxon>Sordariomycetes</taxon>
        <taxon>Hypocreomycetidae</taxon>
        <taxon>Hypocreales</taxon>
        <taxon>Bionectriaceae</taxon>
        <taxon>Emericellopsis</taxon>
    </lineage>
</organism>
<gene>
    <name evidence="1" type="ORF">J7T54_003016</name>
</gene>
<dbReference type="OrthoDB" id="10320482at2759"/>
<dbReference type="GeneID" id="75829522"/>
<name>A0A9P9XYK3_9HYPO</name>
<dbReference type="RefSeq" id="XP_051361093.1">
    <property type="nucleotide sequence ID" value="XM_051507730.1"/>
</dbReference>
<accession>A0A9P9XYK3</accession>
<evidence type="ECO:0000313" key="2">
    <source>
        <dbReference type="Proteomes" id="UP001055219"/>
    </source>
</evidence>
<reference evidence="1" key="1">
    <citation type="journal article" date="2021" name="J Fungi (Basel)">
        <title>Genomic and Metabolomic Analyses of the Marine Fungus Emericellopsis cladophorae: Insights into Saltwater Adaptability Mechanisms and Its Biosynthetic Potential.</title>
        <authorList>
            <person name="Goncalves M.F.M."/>
            <person name="Hilario S."/>
            <person name="Van de Peer Y."/>
            <person name="Esteves A.C."/>
            <person name="Alves A."/>
        </authorList>
    </citation>
    <scope>NUCLEOTIDE SEQUENCE</scope>
    <source>
        <strain evidence="1">MUM 19.33</strain>
    </source>
</reference>
<dbReference type="EMBL" id="JAGIXG020000035">
    <property type="protein sequence ID" value="KAI6780237.1"/>
    <property type="molecule type" value="Genomic_DNA"/>
</dbReference>
<proteinExistence type="predicted"/>
<dbReference type="AlphaFoldDB" id="A0A9P9XYK3"/>
<protein>
    <submittedName>
        <fullName evidence="1">Uncharacterized protein</fullName>
    </submittedName>
</protein>
<reference evidence="1" key="2">
    <citation type="submission" date="2022-07" db="EMBL/GenBank/DDBJ databases">
        <authorList>
            <person name="Goncalves M.F.M."/>
            <person name="Hilario S."/>
            <person name="Van De Peer Y."/>
            <person name="Esteves A.C."/>
            <person name="Alves A."/>
        </authorList>
    </citation>
    <scope>NUCLEOTIDE SEQUENCE</scope>
    <source>
        <strain evidence="1">MUM 19.33</strain>
    </source>
</reference>
<comment type="caution">
    <text evidence="1">The sequence shown here is derived from an EMBL/GenBank/DDBJ whole genome shotgun (WGS) entry which is preliminary data.</text>
</comment>
<sequence>MASGNIDPSRYGPGLHNTEHCHIVKTLLSRGHHEALGSCPLYNDQDKYSCNGHRVGCWRAMRIRLYRTFVLACTVRLDQFRAVQAKQSVEDMMENLGDSSRIFEGGYCDSPFVCSCFPGVKRVFALKAGHVDTTPVAHGVAYDTWWELVSEEVCPVQTEESFDDPTAVLEHAMNSMECSDTWGELIEKMEQFGEGDTEMTG</sequence>